<dbReference type="PRINTS" id="PR00738">
    <property type="entry name" value="GLHYDRLASE20"/>
</dbReference>
<keyword evidence="4" id="KW-0378">Hydrolase</keyword>
<feature type="domain" description="Glycoside hydrolase family 20 catalytic" evidence="7">
    <location>
        <begin position="134"/>
        <end position="477"/>
    </location>
</feature>
<accession>A0AAE3EIA9</accession>
<reference evidence="9" key="1">
    <citation type="submission" date="2021-08" db="EMBL/GenBank/DDBJ databases">
        <title>Comparative analyses of Brucepasteria parasyntrophica and Teretinema zuelzerae.</title>
        <authorList>
            <person name="Song Y."/>
            <person name="Brune A."/>
        </authorList>
    </citation>
    <scope>NUCLEOTIDE SEQUENCE</scope>
    <source>
        <strain evidence="9">DSM 1903</strain>
    </source>
</reference>
<evidence type="ECO:0000256" key="5">
    <source>
        <dbReference type="ARBA" id="ARBA00023295"/>
    </source>
</evidence>
<feature type="domain" description="Beta-hexosaminidase bacterial type N-terminal" evidence="8">
    <location>
        <begin position="6"/>
        <end position="130"/>
    </location>
</feature>
<comment type="catalytic activity">
    <reaction evidence="1">
        <text>Hydrolysis of terminal non-reducing N-acetyl-D-hexosamine residues in N-acetyl-beta-D-hexosaminides.</text>
        <dbReference type="EC" id="3.2.1.52"/>
    </reaction>
</comment>
<dbReference type="AlphaFoldDB" id="A0AAE3EIA9"/>
<comment type="similarity">
    <text evidence="2">Belongs to the glycosyl hydrolase 20 family.</text>
</comment>
<comment type="caution">
    <text evidence="9">The sequence shown here is derived from an EMBL/GenBank/DDBJ whole genome shotgun (WGS) entry which is preliminary data.</text>
</comment>
<dbReference type="InterPro" id="IPR017853">
    <property type="entry name" value="GH"/>
</dbReference>
<dbReference type="GO" id="GO:0005975">
    <property type="term" value="P:carbohydrate metabolic process"/>
    <property type="evidence" value="ECO:0007669"/>
    <property type="project" value="InterPro"/>
</dbReference>
<dbReference type="InterPro" id="IPR025705">
    <property type="entry name" value="Beta_hexosaminidase_sua/sub"/>
</dbReference>
<dbReference type="GO" id="GO:0030203">
    <property type="term" value="P:glycosaminoglycan metabolic process"/>
    <property type="evidence" value="ECO:0007669"/>
    <property type="project" value="TreeGrafter"/>
</dbReference>
<keyword evidence="5" id="KW-0326">Glycosidase</keyword>
<evidence type="ECO:0000259" key="8">
    <source>
        <dbReference type="Pfam" id="PF02838"/>
    </source>
</evidence>
<feature type="active site" description="Proton donor" evidence="6">
    <location>
        <position position="304"/>
    </location>
</feature>
<dbReference type="PIRSF" id="PIRSF001093">
    <property type="entry name" value="B-hxosamndse_ab_euk"/>
    <property type="match status" value="1"/>
</dbReference>
<dbReference type="EMBL" id="JAINWA010000001">
    <property type="protein sequence ID" value="MCD1654306.1"/>
    <property type="molecule type" value="Genomic_DNA"/>
</dbReference>
<dbReference type="EC" id="3.2.1.52" evidence="3"/>
<dbReference type="InterPro" id="IPR015883">
    <property type="entry name" value="Glyco_hydro_20_cat"/>
</dbReference>
<dbReference type="Proteomes" id="UP001198163">
    <property type="component" value="Unassembled WGS sequence"/>
</dbReference>
<evidence type="ECO:0000256" key="6">
    <source>
        <dbReference type="PIRSR" id="PIRSR625705-1"/>
    </source>
</evidence>
<gene>
    <name evidence="9" type="ORF">K7J14_06260</name>
</gene>
<dbReference type="SUPFAM" id="SSF51445">
    <property type="entry name" value="(Trans)glycosidases"/>
    <property type="match status" value="1"/>
</dbReference>
<evidence type="ECO:0000256" key="4">
    <source>
        <dbReference type="ARBA" id="ARBA00022801"/>
    </source>
</evidence>
<protein>
    <recommendedName>
        <fullName evidence="3">beta-N-acetylhexosaminidase</fullName>
        <ecNumber evidence="3">3.2.1.52</ecNumber>
    </recommendedName>
</protein>
<name>A0AAE3EIA9_9SPIR</name>
<dbReference type="Gene3D" id="3.20.20.80">
    <property type="entry name" value="Glycosidases"/>
    <property type="match status" value="1"/>
</dbReference>
<evidence type="ECO:0000256" key="2">
    <source>
        <dbReference type="ARBA" id="ARBA00006285"/>
    </source>
</evidence>
<evidence type="ECO:0000313" key="9">
    <source>
        <dbReference type="EMBL" id="MCD1654306.1"/>
    </source>
</evidence>
<dbReference type="GO" id="GO:0016020">
    <property type="term" value="C:membrane"/>
    <property type="evidence" value="ECO:0007669"/>
    <property type="project" value="TreeGrafter"/>
</dbReference>
<dbReference type="CDD" id="cd06563">
    <property type="entry name" value="GH20_chitobiase-like"/>
    <property type="match status" value="1"/>
</dbReference>
<evidence type="ECO:0000259" key="7">
    <source>
        <dbReference type="Pfam" id="PF00728"/>
    </source>
</evidence>
<dbReference type="InterPro" id="IPR029018">
    <property type="entry name" value="Hex-like_dom2"/>
</dbReference>
<dbReference type="InterPro" id="IPR015882">
    <property type="entry name" value="HEX_bac_N"/>
</dbReference>
<organism evidence="9 10">
    <name type="scientific">Teretinema zuelzerae</name>
    <dbReference type="NCBI Taxonomy" id="156"/>
    <lineage>
        <taxon>Bacteria</taxon>
        <taxon>Pseudomonadati</taxon>
        <taxon>Spirochaetota</taxon>
        <taxon>Spirochaetia</taxon>
        <taxon>Spirochaetales</taxon>
        <taxon>Treponemataceae</taxon>
        <taxon>Teretinema</taxon>
    </lineage>
</organism>
<proteinExistence type="inferred from homology"/>
<evidence type="ECO:0000256" key="1">
    <source>
        <dbReference type="ARBA" id="ARBA00001231"/>
    </source>
</evidence>
<keyword evidence="10" id="KW-1185">Reference proteome</keyword>
<evidence type="ECO:0000256" key="3">
    <source>
        <dbReference type="ARBA" id="ARBA00012663"/>
    </source>
</evidence>
<dbReference type="Pfam" id="PF02838">
    <property type="entry name" value="Glyco_hydro_20b"/>
    <property type="match status" value="1"/>
</dbReference>
<dbReference type="Gene3D" id="3.30.379.10">
    <property type="entry name" value="Chitobiase/beta-hexosaminidase domain 2-like"/>
    <property type="match status" value="1"/>
</dbReference>
<dbReference type="SUPFAM" id="SSF55545">
    <property type="entry name" value="beta-N-acetylhexosaminidase-like domain"/>
    <property type="match status" value="1"/>
</dbReference>
<evidence type="ECO:0000313" key="10">
    <source>
        <dbReference type="Proteomes" id="UP001198163"/>
    </source>
</evidence>
<dbReference type="GO" id="GO:0004563">
    <property type="term" value="F:beta-N-acetylhexosaminidase activity"/>
    <property type="evidence" value="ECO:0007669"/>
    <property type="project" value="UniProtKB-EC"/>
</dbReference>
<dbReference type="PANTHER" id="PTHR22600:SF57">
    <property type="entry name" value="BETA-N-ACETYLHEXOSAMINIDASE"/>
    <property type="match status" value="1"/>
</dbReference>
<dbReference type="RefSeq" id="WP_230754418.1">
    <property type="nucleotide sequence ID" value="NZ_JAINWA010000001.1"/>
</dbReference>
<dbReference type="Pfam" id="PF00728">
    <property type="entry name" value="Glyco_hydro_20"/>
    <property type="match status" value="1"/>
</dbReference>
<dbReference type="PANTHER" id="PTHR22600">
    <property type="entry name" value="BETA-HEXOSAMINIDASE"/>
    <property type="match status" value="1"/>
</dbReference>
<sequence>MQDMCIIPRPSETTLKEGFFQGRSLPPVTGDVRFSNETAIFRAQMNDAFERADNMRMRSESAAQSIVCAHGTGFADEGYGLIITEREARIEASGPKGCYRGLQTLRQLLAASLADSEGREFRIPCAEIRDEPRFPWRGFMLDCSRTFFSAAFVKKQIDLISMYGMNTFHWHLTDDQGWRLPVKGWPKLTEIGAWRTDYHVSAEPDHIVGGFYTEEEIREVVAYAAARHIEVIPEIDLPGHASAILAAHPELGCTGGPYAVEDRYGIFPDVLCAGTDKIFDFAAAVFDALGDLFPSRFVHIGGDEVRFERWKECPRCSLRMKEFGLGKPEELQAWITMRLANMLHERGKTAIGWDEVLHETEKLGLPENLIVMSWTGTEGGFEAARRGHRVVMTPMTDGCYLNFKPLDSQEEPGRLDITTVKQSYAFDPAPPVMTAEQAALVEGGQCNFWSEGIDSGRIAEYLVYPRLCAVAESLWTRPERKNFESFKGRLRAHRKMLDLLNVCHYRGPLE</sequence>